<reference evidence="3" key="1">
    <citation type="submission" date="2021-03" db="EMBL/GenBank/DDBJ databases">
        <authorList>
            <person name="So Y."/>
        </authorList>
    </citation>
    <scope>NUCLEOTIDE SEQUENCE</scope>
    <source>
        <strain evidence="3">SG15</strain>
    </source>
</reference>
<evidence type="ECO:0000313" key="3">
    <source>
        <dbReference type="EMBL" id="MBP0495500.1"/>
    </source>
</evidence>
<feature type="domain" description="SH3b" evidence="2">
    <location>
        <begin position="189"/>
        <end position="238"/>
    </location>
</feature>
<evidence type="ECO:0000313" key="4">
    <source>
        <dbReference type="Proteomes" id="UP000677537"/>
    </source>
</evidence>
<dbReference type="InterPro" id="IPR003646">
    <property type="entry name" value="SH3-like_bac-type"/>
</dbReference>
<feature type="compositionally biased region" description="Pro residues" evidence="1">
    <location>
        <begin position="149"/>
        <end position="168"/>
    </location>
</feature>
<accession>A0A940N5G9</accession>
<proteinExistence type="predicted"/>
<keyword evidence="4" id="KW-1185">Reference proteome</keyword>
<gene>
    <name evidence="3" type="ORF">J5Y10_22130</name>
</gene>
<evidence type="ECO:0000259" key="2">
    <source>
        <dbReference type="Pfam" id="PF08239"/>
    </source>
</evidence>
<sequence>MLLTLLTAACDDAETKRRRLQAEQAARVAAEAGTASRAAEERLRATARNITPAARLRGVTAHRQALGGYAVCGQVNLTGAMEDPYLPFVSVVSANGERIEQFVATGSAEATRTYVETNTRCFDGGGPTSARSVLPLPPVPDTAATAPAAAPPPPAPGAAGSAPPPAQPASPAGSMPAQGSVTTTAAHPVNLRSNPAGGGAVLRVVPRGTRLRVFAEAPGGWYQVGETEPMGWIHGSMLER</sequence>
<feature type="compositionally biased region" description="Low complexity" evidence="1">
    <location>
        <begin position="169"/>
        <end position="180"/>
    </location>
</feature>
<dbReference type="Gene3D" id="2.30.30.40">
    <property type="entry name" value="SH3 Domains"/>
    <property type="match status" value="1"/>
</dbReference>
<feature type="region of interest" description="Disordered" evidence="1">
    <location>
        <begin position="119"/>
        <end position="183"/>
    </location>
</feature>
<dbReference type="Pfam" id="PF08239">
    <property type="entry name" value="SH3_3"/>
    <property type="match status" value="1"/>
</dbReference>
<dbReference type="AlphaFoldDB" id="A0A940N5G9"/>
<dbReference type="EMBL" id="JAGIZA010000017">
    <property type="protein sequence ID" value="MBP0495500.1"/>
    <property type="molecule type" value="Genomic_DNA"/>
</dbReference>
<dbReference type="Proteomes" id="UP000677537">
    <property type="component" value="Unassembled WGS sequence"/>
</dbReference>
<comment type="caution">
    <text evidence="3">The sequence shown here is derived from an EMBL/GenBank/DDBJ whole genome shotgun (WGS) entry which is preliminary data.</text>
</comment>
<protein>
    <submittedName>
        <fullName evidence="3">SH3 domain-containing protein</fullName>
    </submittedName>
</protein>
<name>A0A940N5G9_9PROT</name>
<evidence type="ECO:0000256" key="1">
    <source>
        <dbReference type="SAM" id="MobiDB-lite"/>
    </source>
</evidence>
<organism evidence="3 4">
    <name type="scientific">Roseomonas indoligenes</name>
    <dbReference type="NCBI Taxonomy" id="2820811"/>
    <lineage>
        <taxon>Bacteria</taxon>
        <taxon>Pseudomonadati</taxon>
        <taxon>Pseudomonadota</taxon>
        <taxon>Alphaproteobacteria</taxon>
        <taxon>Acetobacterales</taxon>
        <taxon>Roseomonadaceae</taxon>
        <taxon>Roseomonas</taxon>
    </lineage>
</organism>